<feature type="domain" description="Gp5/Type VI secretion system Vgr protein OB-fold" evidence="4">
    <location>
        <begin position="372"/>
        <end position="436"/>
    </location>
</feature>
<evidence type="ECO:0000259" key="4">
    <source>
        <dbReference type="Pfam" id="PF04717"/>
    </source>
</evidence>
<evidence type="ECO:0000259" key="5">
    <source>
        <dbReference type="Pfam" id="PF22178"/>
    </source>
</evidence>
<dbReference type="InterPro" id="IPR050708">
    <property type="entry name" value="T6SS_VgrG/RHS"/>
</dbReference>
<dbReference type="Pfam" id="PF04717">
    <property type="entry name" value="Phage_base_V"/>
    <property type="match status" value="1"/>
</dbReference>
<dbReference type="EMBL" id="CP022163">
    <property type="protein sequence ID" value="ATB28920.1"/>
    <property type="molecule type" value="Genomic_DNA"/>
</dbReference>
<dbReference type="Pfam" id="PF05954">
    <property type="entry name" value="Phage_GPD"/>
    <property type="match status" value="1"/>
</dbReference>
<keyword evidence="3" id="KW-0964">Secreted</keyword>
<dbReference type="InterPro" id="IPR037026">
    <property type="entry name" value="Vgr_OB-fold_dom_sf"/>
</dbReference>
<name>A0A250ICI6_9BACT</name>
<gene>
    <name evidence="6" type="ORF">MEBOL_002369</name>
</gene>
<dbReference type="GO" id="GO:0005576">
    <property type="term" value="C:extracellular region"/>
    <property type="evidence" value="ECO:0007669"/>
    <property type="project" value="UniProtKB-SubCell"/>
</dbReference>
<dbReference type="PANTHER" id="PTHR32305:SF15">
    <property type="entry name" value="PROTEIN RHSA-RELATED"/>
    <property type="match status" value="1"/>
</dbReference>
<evidence type="ECO:0000256" key="1">
    <source>
        <dbReference type="ARBA" id="ARBA00004613"/>
    </source>
</evidence>
<dbReference type="PANTHER" id="PTHR32305">
    <property type="match status" value="1"/>
</dbReference>
<dbReference type="InterPro" id="IPR006531">
    <property type="entry name" value="Gp5/Vgr_OB"/>
</dbReference>
<feature type="domain" description="Gp5/Type VI secretion system Vgr C-terminal trimerisation" evidence="5">
    <location>
        <begin position="450"/>
        <end position="557"/>
    </location>
</feature>
<dbReference type="InterPro" id="IPR006533">
    <property type="entry name" value="T6SS_Vgr_RhsGE"/>
</dbReference>
<dbReference type="SUPFAM" id="SSF69255">
    <property type="entry name" value="gp5 N-terminal domain-like"/>
    <property type="match status" value="1"/>
</dbReference>
<evidence type="ECO:0000256" key="2">
    <source>
        <dbReference type="ARBA" id="ARBA00005558"/>
    </source>
</evidence>
<evidence type="ECO:0000256" key="3">
    <source>
        <dbReference type="ARBA" id="ARBA00022525"/>
    </source>
</evidence>
<dbReference type="InterPro" id="IPR054030">
    <property type="entry name" value="Gp5_Vgr_C"/>
</dbReference>
<evidence type="ECO:0000313" key="6">
    <source>
        <dbReference type="EMBL" id="ATB28920.1"/>
    </source>
</evidence>
<dbReference type="NCBIfam" id="TIGR01646">
    <property type="entry name" value="vgr_GE"/>
    <property type="match status" value="1"/>
</dbReference>
<dbReference type="Gene3D" id="2.40.50.230">
    <property type="entry name" value="Gp5 N-terminal domain"/>
    <property type="match status" value="1"/>
</dbReference>
<sequence length="642" mass="71861">MRKGFTQDTRSLSLTTPLGKDVLMLQGFQGEEALSRPFQFSLTMHSARSDVDFSRLVGEGVALSLELEGGGERYVHGVVTRIVQAGTFADFTEYVAELRPWLWLLTLAHDSRIFQDKTVPQILRQLFTEQGFTDFRLDLRGRYAPREYCVQHQESTFDFVSRLMEDEGIFYFFEHSRERHTLVLADDPAAHPACPGPGKVKVPGRDPSASTNDALTACTLEQRVISGGHALGDYDFEAPSTRLRAEVKGKRAGPRRYEYPGRFTRQAEGERRGRLRLEAEEVQARVLRGQGRVRWLVPGHRLGVEEHTRADANGPYVVRWVSHSASLEHYANSFEAFPLATPFRPPRQTPRPVATGVQSARVVGESGGEISTDRHGRVKVRFHWDREDQRSCWIRVAQGWAGKGWGQLFLPHVGQEVLITFLDGDPDRPIITGSVYNAEQQVPYPLPAHQTRSTLRGMTPAKGDPNELRLEDKKGAEELYLHAHRDMKVSVEHDSVREVRHNDTLEVQEGDRTVRVARGNEVHEVQGNYTLKVQGNLTLDVQGDLTLKSGRSQLHQARMSLTGKAGMGILHQAGTSLTSIAGMNLTQRAGLVLESSAGLRLYQKSALLLQTDAQLMIGNIQLLQMMKAMPLLLKGAFITMPL</sequence>
<dbReference type="SUPFAM" id="SSF69279">
    <property type="entry name" value="Phage tail proteins"/>
    <property type="match status" value="2"/>
</dbReference>
<keyword evidence="7" id="KW-1185">Reference proteome</keyword>
<dbReference type="AlphaFoldDB" id="A0A250ICI6"/>
<dbReference type="KEGG" id="mbd:MEBOL_002369"/>
<dbReference type="Gene3D" id="4.10.220.110">
    <property type="match status" value="1"/>
</dbReference>
<dbReference type="RefSeq" id="WP_095977553.1">
    <property type="nucleotide sequence ID" value="NZ_CP022163.1"/>
</dbReference>
<proteinExistence type="inferred from homology"/>
<dbReference type="SUPFAM" id="SSF69349">
    <property type="entry name" value="Phage fibre proteins"/>
    <property type="match status" value="1"/>
</dbReference>
<dbReference type="OrthoDB" id="5482463at2"/>
<protein>
    <submittedName>
        <fullName evidence="6">Uncharacterized protein</fullName>
    </submittedName>
</protein>
<comment type="subcellular location">
    <subcellularLocation>
        <location evidence="1">Secreted</location>
    </subcellularLocation>
</comment>
<comment type="similarity">
    <text evidence="2">Belongs to the VgrG protein family.</text>
</comment>
<dbReference type="NCBIfam" id="TIGR03361">
    <property type="entry name" value="VI_Rhs_Vgr"/>
    <property type="match status" value="1"/>
</dbReference>
<dbReference type="InterPro" id="IPR017847">
    <property type="entry name" value="T6SS_RhsGE_Vgr_subset"/>
</dbReference>
<dbReference type="Gene3D" id="3.55.50.10">
    <property type="entry name" value="Baseplate protein-like domains"/>
    <property type="match status" value="1"/>
</dbReference>
<reference evidence="6 7" key="1">
    <citation type="submission" date="2017-06" db="EMBL/GenBank/DDBJ databases">
        <authorList>
            <person name="Kim H.J."/>
            <person name="Triplett B.A."/>
        </authorList>
    </citation>
    <scope>NUCLEOTIDE SEQUENCE [LARGE SCALE GENOMIC DNA]</scope>
    <source>
        <strain evidence="6 7">DSM 14713</strain>
    </source>
</reference>
<accession>A0A250ICI6</accession>
<dbReference type="Proteomes" id="UP000217289">
    <property type="component" value="Chromosome"/>
</dbReference>
<dbReference type="Gene3D" id="2.30.110.50">
    <property type="match status" value="1"/>
</dbReference>
<evidence type="ECO:0000313" key="7">
    <source>
        <dbReference type="Proteomes" id="UP000217289"/>
    </source>
</evidence>
<organism evidence="6 7">
    <name type="scientific">Melittangium boletus DSM 14713</name>
    <dbReference type="NCBI Taxonomy" id="1294270"/>
    <lineage>
        <taxon>Bacteria</taxon>
        <taxon>Pseudomonadati</taxon>
        <taxon>Myxococcota</taxon>
        <taxon>Myxococcia</taxon>
        <taxon>Myxococcales</taxon>
        <taxon>Cystobacterineae</taxon>
        <taxon>Archangiaceae</taxon>
        <taxon>Melittangium</taxon>
    </lineage>
</organism>
<dbReference type="Pfam" id="PF22178">
    <property type="entry name" value="Gp5_trimer_C"/>
    <property type="match status" value="1"/>
</dbReference>